<evidence type="ECO:0000313" key="3">
    <source>
        <dbReference type="Proteomes" id="UP000741013"/>
    </source>
</evidence>
<keyword evidence="3" id="KW-1185">Reference proteome</keyword>
<sequence length="80" mass="8889">MKNTLRRIAVAGMAVAAFASVGAVNASAAQAEGYELINFYISHDDCEMTGRTGFVNGDWDEWICVYDTPMYFHWGLYANL</sequence>
<gene>
    <name evidence="2" type="ORF">JOM49_007863</name>
</gene>
<dbReference type="EMBL" id="JAGGMS010000001">
    <property type="protein sequence ID" value="MBP2186337.1"/>
    <property type="molecule type" value="Genomic_DNA"/>
</dbReference>
<keyword evidence="1" id="KW-0732">Signal</keyword>
<feature type="signal peptide" evidence="1">
    <location>
        <begin position="1"/>
        <end position="28"/>
    </location>
</feature>
<proteinExistence type="predicted"/>
<name>A0ABS4Q3S1_9PSEU</name>
<protein>
    <recommendedName>
        <fullName evidence="4">Secreted protein</fullName>
    </recommendedName>
</protein>
<evidence type="ECO:0000256" key="1">
    <source>
        <dbReference type="SAM" id="SignalP"/>
    </source>
</evidence>
<dbReference type="RefSeq" id="WP_209669337.1">
    <property type="nucleotide sequence ID" value="NZ_JAGGMS010000001.1"/>
</dbReference>
<comment type="caution">
    <text evidence="2">The sequence shown here is derived from an EMBL/GenBank/DDBJ whole genome shotgun (WGS) entry which is preliminary data.</text>
</comment>
<dbReference type="Proteomes" id="UP000741013">
    <property type="component" value="Unassembled WGS sequence"/>
</dbReference>
<feature type="chain" id="PRO_5046699909" description="Secreted protein" evidence="1">
    <location>
        <begin position="29"/>
        <end position="80"/>
    </location>
</feature>
<evidence type="ECO:0008006" key="4">
    <source>
        <dbReference type="Google" id="ProtNLM"/>
    </source>
</evidence>
<accession>A0ABS4Q3S1</accession>
<organism evidence="2 3">
    <name type="scientific">Amycolatopsis magusensis</name>
    <dbReference type="NCBI Taxonomy" id="882444"/>
    <lineage>
        <taxon>Bacteria</taxon>
        <taxon>Bacillati</taxon>
        <taxon>Actinomycetota</taxon>
        <taxon>Actinomycetes</taxon>
        <taxon>Pseudonocardiales</taxon>
        <taxon>Pseudonocardiaceae</taxon>
        <taxon>Amycolatopsis</taxon>
    </lineage>
</organism>
<evidence type="ECO:0000313" key="2">
    <source>
        <dbReference type="EMBL" id="MBP2186337.1"/>
    </source>
</evidence>
<reference evidence="2 3" key="1">
    <citation type="submission" date="2021-03" db="EMBL/GenBank/DDBJ databases">
        <title>Sequencing the genomes of 1000 actinobacteria strains.</title>
        <authorList>
            <person name="Klenk H.-P."/>
        </authorList>
    </citation>
    <scope>NUCLEOTIDE SEQUENCE [LARGE SCALE GENOMIC DNA]</scope>
    <source>
        <strain evidence="2 3">DSM 45510</strain>
    </source>
</reference>